<keyword evidence="3" id="KW-0472">Membrane</keyword>
<sequence length="116" mass="13487">MKCEEALTRISAYIDNTLSGRELEEFIEHVEHCPECYDELETYYTIKVGINYLEQDRQDAYNIPQMLKKDLERKKDRLHRGKVIRSLAMALAVTLAVAGILWLAVSWGDLVLPRIF</sequence>
<evidence type="ECO:0000256" key="1">
    <source>
        <dbReference type="ARBA" id="ARBA00024353"/>
    </source>
</evidence>
<feature type="transmembrane region" description="Helical" evidence="3">
    <location>
        <begin position="83"/>
        <end position="105"/>
    </location>
</feature>
<evidence type="ECO:0000256" key="3">
    <source>
        <dbReference type="SAM" id="Phobius"/>
    </source>
</evidence>
<dbReference type="Gene3D" id="1.10.10.1320">
    <property type="entry name" value="Anti-sigma factor, zinc-finger domain"/>
    <property type="match status" value="1"/>
</dbReference>
<feature type="domain" description="Putative zinc-finger" evidence="4">
    <location>
        <begin position="3"/>
        <end position="36"/>
    </location>
</feature>
<keyword evidence="3" id="KW-1133">Transmembrane helix</keyword>
<dbReference type="InterPro" id="IPR027383">
    <property type="entry name" value="Znf_put"/>
</dbReference>
<keyword evidence="3" id="KW-0812">Transmembrane</keyword>
<accession>A0A9D1NU45</accession>
<reference evidence="5" key="2">
    <citation type="journal article" date="2021" name="PeerJ">
        <title>Extensive microbial diversity within the chicken gut microbiome revealed by metagenomics and culture.</title>
        <authorList>
            <person name="Gilroy R."/>
            <person name="Ravi A."/>
            <person name="Getino M."/>
            <person name="Pursley I."/>
            <person name="Horton D.L."/>
            <person name="Alikhan N.F."/>
            <person name="Baker D."/>
            <person name="Gharbi K."/>
            <person name="Hall N."/>
            <person name="Watson M."/>
            <person name="Adriaenssens E.M."/>
            <person name="Foster-Nyarko E."/>
            <person name="Jarju S."/>
            <person name="Secka A."/>
            <person name="Antonio M."/>
            <person name="Oren A."/>
            <person name="Chaudhuri R.R."/>
            <person name="La Ragione R."/>
            <person name="Hildebrand F."/>
            <person name="Pallen M.J."/>
        </authorList>
    </citation>
    <scope>NUCLEOTIDE SEQUENCE</scope>
    <source>
        <strain evidence="5">ChiBcec2-4451</strain>
    </source>
</reference>
<evidence type="ECO:0000313" key="5">
    <source>
        <dbReference type="EMBL" id="HIV12114.1"/>
    </source>
</evidence>
<dbReference type="EMBL" id="DVON01000063">
    <property type="protein sequence ID" value="HIV12114.1"/>
    <property type="molecule type" value="Genomic_DNA"/>
</dbReference>
<organism evidence="5 6">
    <name type="scientific">Candidatus Pullilachnospira stercoravium</name>
    <dbReference type="NCBI Taxonomy" id="2840913"/>
    <lineage>
        <taxon>Bacteria</taxon>
        <taxon>Bacillati</taxon>
        <taxon>Bacillota</taxon>
        <taxon>Clostridia</taxon>
        <taxon>Lachnospirales</taxon>
        <taxon>Lachnospiraceae</taxon>
        <taxon>Lachnospiraceae incertae sedis</taxon>
        <taxon>Candidatus Pullilachnospira</taxon>
    </lineage>
</organism>
<comment type="caution">
    <text evidence="5">The sequence shown here is derived from an EMBL/GenBank/DDBJ whole genome shotgun (WGS) entry which is preliminary data.</text>
</comment>
<comment type="similarity">
    <text evidence="1">Belongs to the zinc-associated anti-sigma factor (ZAS) superfamily. Anti-sigma-W factor family.</text>
</comment>
<evidence type="ECO:0000256" key="2">
    <source>
        <dbReference type="ARBA" id="ARBA00024438"/>
    </source>
</evidence>
<evidence type="ECO:0000259" key="4">
    <source>
        <dbReference type="Pfam" id="PF13490"/>
    </source>
</evidence>
<dbReference type="InterPro" id="IPR041916">
    <property type="entry name" value="Anti_sigma_zinc_sf"/>
</dbReference>
<evidence type="ECO:0000313" key="6">
    <source>
        <dbReference type="Proteomes" id="UP000886723"/>
    </source>
</evidence>
<dbReference type="AlphaFoldDB" id="A0A9D1NU45"/>
<dbReference type="Proteomes" id="UP000886723">
    <property type="component" value="Unassembled WGS sequence"/>
</dbReference>
<reference evidence="5" key="1">
    <citation type="submission" date="2020-10" db="EMBL/GenBank/DDBJ databases">
        <authorList>
            <person name="Gilroy R."/>
        </authorList>
    </citation>
    <scope>NUCLEOTIDE SEQUENCE</scope>
    <source>
        <strain evidence="5">ChiBcec2-4451</strain>
    </source>
</reference>
<dbReference type="Pfam" id="PF13490">
    <property type="entry name" value="zf-HC2"/>
    <property type="match status" value="1"/>
</dbReference>
<name>A0A9D1NU45_9FIRM</name>
<protein>
    <recommendedName>
        <fullName evidence="2">Anti-sigma-W factor RsiW</fullName>
    </recommendedName>
</protein>
<proteinExistence type="inferred from homology"/>
<gene>
    <name evidence="5" type="ORF">IAA63_03105</name>
</gene>